<dbReference type="OrthoDB" id="4899074at2759"/>
<reference evidence="3" key="1">
    <citation type="journal article" date="2020" name="Stud. Mycol.">
        <title>101 Dothideomycetes genomes: a test case for predicting lifestyles and emergence of pathogens.</title>
        <authorList>
            <person name="Haridas S."/>
            <person name="Albert R."/>
            <person name="Binder M."/>
            <person name="Bloem J."/>
            <person name="Labutti K."/>
            <person name="Salamov A."/>
            <person name="Andreopoulos B."/>
            <person name="Baker S."/>
            <person name="Barry K."/>
            <person name="Bills G."/>
            <person name="Bluhm B."/>
            <person name="Cannon C."/>
            <person name="Castanera R."/>
            <person name="Culley D."/>
            <person name="Daum C."/>
            <person name="Ezra D."/>
            <person name="Gonzalez J."/>
            <person name="Henrissat B."/>
            <person name="Kuo A."/>
            <person name="Liang C."/>
            <person name="Lipzen A."/>
            <person name="Lutzoni F."/>
            <person name="Magnuson J."/>
            <person name="Mondo S."/>
            <person name="Nolan M."/>
            <person name="Ohm R."/>
            <person name="Pangilinan J."/>
            <person name="Park H.-J."/>
            <person name="Ramirez L."/>
            <person name="Alfaro M."/>
            <person name="Sun H."/>
            <person name="Tritt A."/>
            <person name="Yoshinaga Y."/>
            <person name="Zwiers L.-H."/>
            <person name="Turgeon B."/>
            <person name="Goodwin S."/>
            <person name="Spatafora J."/>
            <person name="Crous P."/>
            <person name="Grigoriev I."/>
        </authorList>
    </citation>
    <scope>NUCLEOTIDE SEQUENCE</scope>
    <source>
        <strain evidence="3">CBS 269.34</strain>
    </source>
</reference>
<evidence type="ECO:0000313" key="3">
    <source>
        <dbReference type="EMBL" id="KAF2493526.1"/>
    </source>
</evidence>
<dbReference type="EMBL" id="MU004192">
    <property type="protein sequence ID" value="KAF2493526.1"/>
    <property type="molecule type" value="Genomic_DNA"/>
</dbReference>
<dbReference type="Pfam" id="PF00024">
    <property type="entry name" value="PAN_1"/>
    <property type="match status" value="1"/>
</dbReference>
<dbReference type="AlphaFoldDB" id="A0A6A6QN60"/>
<feature type="domain" description="Apple" evidence="2">
    <location>
        <begin position="309"/>
        <end position="349"/>
    </location>
</feature>
<evidence type="ECO:0000313" key="4">
    <source>
        <dbReference type="Proteomes" id="UP000799750"/>
    </source>
</evidence>
<feature type="signal peptide" evidence="1">
    <location>
        <begin position="1"/>
        <end position="19"/>
    </location>
</feature>
<dbReference type="Proteomes" id="UP000799750">
    <property type="component" value="Unassembled WGS sequence"/>
</dbReference>
<name>A0A6A6QN60_9PEZI</name>
<accession>A0A6A6QN60</accession>
<proteinExistence type="predicted"/>
<dbReference type="Gene3D" id="3.50.4.10">
    <property type="entry name" value="Hepatocyte Growth Factor"/>
    <property type="match status" value="1"/>
</dbReference>
<evidence type="ECO:0000256" key="1">
    <source>
        <dbReference type="SAM" id="SignalP"/>
    </source>
</evidence>
<feature type="chain" id="PRO_5025574499" description="Apple domain-containing protein" evidence="1">
    <location>
        <begin position="20"/>
        <end position="383"/>
    </location>
</feature>
<dbReference type="InterPro" id="IPR003609">
    <property type="entry name" value="Pan_app"/>
</dbReference>
<gene>
    <name evidence="3" type="ORF">BU16DRAFT_563680</name>
</gene>
<evidence type="ECO:0000259" key="2">
    <source>
        <dbReference type="Pfam" id="PF00024"/>
    </source>
</evidence>
<sequence length="383" mass="39743">MVSVNFLGLLLSSALVASALNTGTTTVQKCTTKLSSKSIKKVPTSTKTTTVTLLPKIVLSTTHKTITTSAKPITTSVVSETTITETYTDLAVTDTFSTTSTDYATVTDFQTYTITFTTVIGAPDTTVTAVYTVPTPDGFLPVADTQGGYPGTPAKGKRAAQHPHSDLAERKATKGGCNSKTYPVAVQCLKQIQKQVTKTVVIVGKAITKTLPPKTVTSTVQSTQTTTLTEVPADVSVTESFSTTLTVTEEETITTAFPVTSTSQNTVSQTQTSFAACATNNILGPALSDGTIIVNAGHNAGSFARAPSTSALDCCEQCQRATACSGVAWNANGNTCFIFTTASGTCGAQSAVSEYFLVGAPPQGFQLTVSNGPCGYMYNGGTN</sequence>
<keyword evidence="4" id="KW-1185">Reference proteome</keyword>
<protein>
    <recommendedName>
        <fullName evidence="2">Apple domain-containing protein</fullName>
    </recommendedName>
</protein>
<keyword evidence="1" id="KW-0732">Signal</keyword>
<organism evidence="3 4">
    <name type="scientific">Lophium mytilinum</name>
    <dbReference type="NCBI Taxonomy" id="390894"/>
    <lineage>
        <taxon>Eukaryota</taxon>
        <taxon>Fungi</taxon>
        <taxon>Dikarya</taxon>
        <taxon>Ascomycota</taxon>
        <taxon>Pezizomycotina</taxon>
        <taxon>Dothideomycetes</taxon>
        <taxon>Pleosporomycetidae</taxon>
        <taxon>Mytilinidiales</taxon>
        <taxon>Mytilinidiaceae</taxon>
        <taxon>Lophium</taxon>
    </lineage>
</organism>